<evidence type="ECO:0000256" key="2">
    <source>
        <dbReference type="ARBA" id="ARBA00023172"/>
    </source>
</evidence>
<evidence type="ECO:0000313" key="5">
    <source>
        <dbReference type="Proteomes" id="UP001206595"/>
    </source>
</evidence>
<dbReference type="PANTHER" id="PTHR35617">
    <property type="entry name" value="PHAGE_INTEGRASE DOMAIN-CONTAINING PROTEIN"/>
    <property type="match status" value="1"/>
</dbReference>
<feature type="compositionally biased region" description="Polar residues" evidence="3">
    <location>
        <begin position="1"/>
        <end position="17"/>
    </location>
</feature>
<gene>
    <name evidence="4" type="ORF">K450DRAFT_247777</name>
</gene>
<accession>A0AAD5E7Y9</accession>
<dbReference type="EMBL" id="MU620930">
    <property type="protein sequence ID" value="KAI8578412.1"/>
    <property type="molecule type" value="Genomic_DNA"/>
</dbReference>
<feature type="compositionally biased region" description="Basic residues" evidence="3">
    <location>
        <begin position="23"/>
        <end position="32"/>
    </location>
</feature>
<feature type="compositionally biased region" description="Basic residues" evidence="3">
    <location>
        <begin position="48"/>
        <end position="65"/>
    </location>
</feature>
<proteinExistence type="predicted"/>
<dbReference type="GO" id="GO:0015074">
    <property type="term" value="P:DNA integration"/>
    <property type="evidence" value="ECO:0007669"/>
    <property type="project" value="InterPro"/>
</dbReference>
<dbReference type="Gene3D" id="1.10.150.130">
    <property type="match status" value="1"/>
</dbReference>
<comment type="caution">
    <text evidence="4">The sequence shown here is derived from an EMBL/GenBank/DDBJ whole genome shotgun (WGS) entry which is preliminary data.</text>
</comment>
<keyword evidence="2" id="KW-0233">DNA recombination</keyword>
<reference evidence="4" key="2">
    <citation type="journal article" date="2022" name="Proc. Natl. Acad. Sci. U.S.A.">
        <title>Diploid-dominant life cycles characterize the early evolution of Fungi.</title>
        <authorList>
            <person name="Amses K.R."/>
            <person name="Simmons D.R."/>
            <person name="Longcore J.E."/>
            <person name="Mondo S.J."/>
            <person name="Seto K."/>
            <person name="Jeronimo G.H."/>
            <person name="Bonds A.E."/>
            <person name="Quandt C.A."/>
            <person name="Davis W.J."/>
            <person name="Chang Y."/>
            <person name="Federici B.A."/>
            <person name="Kuo A."/>
            <person name="LaButti K."/>
            <person name="Pangilinan J."/>
            <person name="Andreopoulos W."/>
            <person name="Tritt A."/>
            <person name="Riley R."/>
            <person name="Hundley H."/>
            <person name="Johnson J."/>
            <person name="Lipzen A."/>
            <person name="Barry K."/>
            <person name="Lang B.F."/>
            <person name="Cuomo C.A."/>
            <person name="Buchler N.E."/>
            <person name="Grigoriev I.V."/>
            <person name="Spatafora J.W."/>
            <person name="Stajich J.E."/>
            <person name="James T.Y."/>
        </authorList>
    </citation>
    <scope>NUCLEOTIDE SEQUENCE</scope>
    <source>
        <strain evidence="4">AG</strain>
    </source>
</reference>
<dbReference type="RefSeq" id="XP_051443416.1">
    <property type="nucleotide sequence ID" value="XM_051590119.1"/>
</dbReference>
<evidence type="ECO:0000313" key="4">
    <source>
        <dbReference type="EMBL" id="KAI8578412.1"/>
    </source>
</evidence>
<keyword evidence="5" id="KW-1185">Reference proteome</keyword>
<dbReference type="GO" id="GO:0006310">
    <property type="term" value="P:DNA recombination"/>
    <property type="evidence" value="ECO:0007669"/>
    <property type="project" value="UniProtKB-KW"/>
</dbReference>
<dbReference type="Gene3D" id="1.10.443.10">
    <property type="entry name" value="Intergrase catalytic core"/>
    <property type="match status" value="1"/>
</dbReference>
<feature type="compositionally biased region" description="Polar residues" evidence="3">
    <location>
        <begin position="93"/>
        <end position="109"/>
    </location>
</feature>
<dbReference type="InterPro" id="IPR013762">
    <property type="entry name" value="Integrase-like_cat_sf"/>
</dbReference>
<dbReference type="Proteomes" id="UP001206595">
    <property type="component" value="Unassembled WGS sequence"/>
</dbReference>
<evidence type="ECO:0000256" key="3">
    <source>
        <dbReference type="SAM" id="MobiDB-lite"/>
    </source>
</evidence>
<evidence type="ECO:0000256" key="1">
    <source>
        <dbReference type="ARBA" id="ARBA00023125"/>
    </source>
</evidence>
<feature type="compositionally biased region" description="Polar residues" evidence="3">
    <location>
        <begin position="117"/>
        <end position="137"/>
    </location>
</feature>
<feature type="region of interest" description="Disordered" evidence="3">
    <location>
        <begin position="1"/>
        <end position="79"/>
    </location>
</feature>
<dbReference type="SUPFAM" id="SSF56349">
    <property type="entry name" value="DNA breaking-rejoining enzymes"/>
    <property type="match status" value="1"/>
</dbReference>
<sequence>MVAEQSQPMERTLSPTPDSHALYLRRRKRQRMGRGVSKSSRSRLVDRRGKRTIHKLARVKSHRTHPPSISSPAWHLRVDPHGQYHSQDLYQPTRRNSLSSSEPTGNVNLEQLHPEKSTNTSTAHSGDSQHTGGSSVSLLLPEKPLEVDTTNIYSPSETMGTSRRGSFRRSDNISSSSLCELEVGSSGDSHRCSLNSVASLPEFLYESALESDHANTSEDQVGMSPSSHPGSPSLAIGHLVSTTDVHGTGTASSPGSENTDHARGSFRSLPVDKSELEALRLETIRKRFEGQGYSESTIRSLIQSVLLGSGHRSPYRHGQYLFLQWSLRKAVDPNTFTTSDLMNFLTDALAAGYSLSTVQTFRSAIYLLHKEPAQVRNSTNLKALIKHSKRTAPPQQVLKSRVDVTPTLRFLAQIPSDSTAPLADLNKKAAFLLAMAAFLRPSDLERISLYHCSVSSRGDLTIKIIAPKELRAGRRIVKTLTIRPNDHFTELCPVRAFLALKAHPLATKRSGNKLLVNSQNPAKLLKTTTISTWLRNLMQLSTTQKPVPSVRSVATDLALARGAPLTDVVTMGNWSSAEVFNNHYRRQRLQRQNITNFVLRI</sequence>
<protein>
    <recommendedName>
        <fullName evidence="6">Tyr recombinase domain-containing protein</fullName>
    </recommendedName>
</protein>
<feature type="region of interest" description="Disordered" evidence="3">
    <location>
        <begin position="210"/>
        <end position="267"/>
    </location>
</feature>
<feature type="compositionally biased region" description="Polar residues" evidence="3">
    <location>
        <begin position="240"/>
        <end position="257"/>
    </location>
</feature>
<keyword evidence="1" id="KW-0238">DNA-binding</keyword>
<feature type="compositionally biased region" description="Polar residues" evidence="3">
    <location>
        <begin position="148"/>
        <end position="164"/>
    </location>
</feature>
<dbReference type="AlphaFoldDB" id="A0AAD5E7Y9"/>
<dbReference type="InterPro" id="IPR010998">
    <property type="entry name" value="Integrase_recombinase_N"/>
</dbReference>
<feature type="region of interest" description="Disordered" evidence="3">
    <location>
        <begin position="93"/>
        <end position="176"/>
    </location>
</feature>
<evidence type="ECO:0008006" key="6">
    <source>
        <dbReference type="Google" id="ProtNLM"/>
    </source>
</evidence>
<dbReference type="GeneID" id="75915463"/>
<dbReference type="InterPro" id="IPR011010">
    <property type="entry name" value="DNA_brk_join_enz"/>
</dbReference>
<feature type="compositionally biased region" description="Low complexity" evidence="3">
    <location>
        <begin position="224"/>
        <end position="233"/>
    </location>
</feature>
<organism evidence="4 5">
    <name type="scientific">Umbelopsis ramanniana AG</name>
    <dbReference type="NCBI Taxonomy" id="1314678"/>
    <lineage>
        <taxon>Eukaryota</taxon>
        <taxon>Fungi</taxon>
        <taxon>Fungi incertae sedis</taxon>
        <taxon>Mucoromycota</taxon>
        <taxon>Mucoromycotina</taxon>
        <taxon>Umbelopsidomycetes</taxon>
        <taxon>Umbelopsidales</taxon>
        <taxon>Umbelopsidaceae</taxon>
        <taxon>Umbelopsis</taxon>
    </lineage>
</organism>
<dbReference type="GO" id="GO:0003677">
    <property type="term" value="F:DNA binding"/>
    <property type="evidence" value="ECO:0007669"/>
    <property type="project" value="UniProtKB-KW"/>
</dbReference>
<dbReference type="PANTHER" id="PTHR35617:SF3">
    <property type="entry name" value="CORE-BINDING (CB) DOMAIN-CONTAINING PROTEIN"/>
    <property type="match status" value="1"/>
</dbReference>
<reference evidence="4" key="1">
    <citation type="submission" date="2021-06" db="EMBL/GenBank/DDBJ databases">
        <authorList>
            <consortium name="DOE Joint Genome Institute"/>
            <person name="Mondo S.J."/>
            <person name="Amses K.R."/>
            <person name="Simmons D.R."/>
            <person name="Longcore J.E."/>
            <person name="Seto K."/>
            <person name="Alves G.H."/>
            <person name="Bonds A.E."/>
            <person name="Quandt C.A."/>
            <person name="Davis W.J."/>
            <person name="Chang Y."/>
            <person name="Letcher P.M."/>
            <person name="Powell M.J."/>
            <person name="Kuo A."/>
            <person name="Labutti K."/>
            <person name="Pangilinan J."/>
            <person name="Andreopoulos W."/>
            <person name="Tritt A."/>
            <person name="Riley R."/>
            <person name="Hundley H."/>
            <person name="Johnson J."/>
            <person name="Lipzen A."/>
            <person name="Barry K."/>
            <person name="Berbee M.L."/>
            <person name="Buchler N.E."/>
            <person name="Grigoriev I.V."/>
            <person name="Spatafora J.W."/>
            <person name="Stajich J.E."/>
            <person name="James T.Y."/>
        </authorList>
    </citation>
    <scope>NUCLEOTIDE SEQUENCE</scope>
    <source>
        <strain evidence="4">AG</strain>
    </source>
</reference>
<name>A0AAD5E7Y9_UMBRA</name>